<dbReference type="AlphaFoldDB" id="M7BFW4"/>
<reference evidence="2" key="1">
    <citation type="journal article" date="2013" name="Nat. Genet.">
        <title>The draft genomes of soft-shell turtle and green sea turtle yield insights into the development and evolution of the turtle-specific body plan.</title>
        <authorList>
            <person name="Wang Z."/>
            <person name="Pascual-Anaya J."/>
            <person name="Zadissa A."/>
            <person name="Li W."/>
            <person name="Niimura Y."/>
            <person name="Huang Z."/>
            <person name="Li C."/>
            <person name="White S."/>
            <person name="Xiong Z."/>
            <person name="Fang D."/>
            <person name="Wang B."/>
            <person name="Ming Y."/>
            <person name="Chen Y."/>
            <person name="Zheng Y."/>
            <person name="Kuraku S."/>
            <person name="Pignatelli M."/>
            <person name="Herrero J."/>
            <person name="Beal K."/>
            <person name="Nozawa M."/>
            <person name="Li Q."/>
            <person name="Wang J."/>
            <person name="Zhang H."/>
            <person name="Yu L."/>
            <person name="Shigenobu S."/>
            <person name="Wang J."/>
            <person name="Liu J."/>
            <person name="Flicek P."/>
            <person name="Searle S."/>
            <person name="Wang J."/>
            <person name="Kuratani S."/>
            <person name="Yin Y."/>
            <person name="Aken B."/>
            <person name="Zhang G."/>
            <person name="Irie N."/>
        </authorList>
    </citation>
    <scope>NUCLEOTIDE SEQUENCE [LARGE SCALE GENOMIC DNA]</scope>
</reference>
<evidence type="ECO:0000313" key="1">
    <source>
        <dbReference type="EMBL" id="EMP34500.1"/>
    </source>
</evidence>
<organism evidence="1 2">
    <name type="scientific">Chelonia mydas</name>
    <name type="common">Green sea-turtle</name>
    <name type="synonym">Chelonia agassizi</name>
    <dbReference type="NCBI Taxonomy" id="8469"/>
    <lineage>
        <taxon>Eukaryota</taxon>
        <taxon>Metazoa</taxon>
        <taxon>Chordata</taxon>
        <taxon>Craniata</taxon>
        <taxon>Vertebrata</taxon>
        <taxon>Euteleostomi</taxon>
        <taxon>Archelosauria</taxon>
        <taxon>Testudinata</taxon>
        <taxon>Testudines</taxon>
        <taxon>Cryptodira</taxon>
        <taxon>Durocryptodira</taxon>
        <taxon>Americhelydia</taxon>
        <taxon>Chelonioidea</taxon>
        <taxon>Cheloniidae</taxon>
        <taxon>Chelonia</taxon>
    </lineage>
</organism>
<name>M7BFW4_CHEMY</name>
<keyword evidence="2" id="KW-1185">Reference proteome</keyword>
<dbReference type="EMBL" id="KB532022">
    <property type="protein sequence ID" value="EMP34500.1"/>
    <property type="molecule type" value="Genomic_DNA"/>
</dbReference>
<proteinExistence type="predicted"/>
<gene>
    <name evidence="1" type="ORF">UY3_08329</name>
</gene>
<evidence type="ECO:0000313" key="2">
    <source>
        <dbReference type="Proteomes" id="UP000031443"/>
    </source>
</evidence>
<dbReference type="Proteomes" id="UP000031443">
    <property type="component" value="Unassembled WGS sequence"/>
</dbReference>
<sequence length="94" mass="10923">MGCSSCKQWTKQVAANQRYKGALRNFKRACSLIDQQRNNVNRDNYTGYMILKVDFVSPALVDLEDIKQQLLNELPPLPEQEIINQQKHHHSNKL</sequence>
<accession>M7BFW4</accession>
<protein>
    <submittedName>
        <fullName evidence="1">Uncharacterized protein</fullName>
    </submittedName>
</protein>